<feature type="region of interest" description="Disordered" evidence="1">
    <location>
        <begin position="53"/>
        <end position="152"/>
    </location>
</feature>
<accession>A0ABP8BV58</accession>
<protein>
    <submittedName>
        <fullName evidence="2">Uncharacterized protein</fullName>
    </submittedName>
</protein>
<dbReference type="EMBL" id="BAABAS010000004">
    <property type="protein sequence ID" value="GAA4227261.1"/>
    <property type="molecule type" value="Genomic_DNA"/>
</dbReference>
<feature type="compositionally biased region" description="Polar residues" evidence="1">
    <location>
        <begin position="94"/>
        <end position="116"/>
    </location>
</feature>
<proteinExistence type="predicted"/>
<comment type="caution">
    <text evidence="2">The sequence shown here is derived from an EMBL/GenBank/DDBJ whole genome shotgun (WGS) entry which is preliminary data.</text>
</comment>
<sequence>MRNPPISGPAMLDTAKIIAEYPWYLARSLGSNKSPVTANIELIRHPAAAPCTTRNAISQSMDGAAPHAADPAKKPSSPTNRTTRRPNRSPSRPDNGTVTLVASTYAVDTQASRSSPPRSPTIVGSAVPRTVASNEDIRPPSISPPKTTTRCR</sequence>
<evidence type="ECO:0000256" key="1">
    <source>
        <dbReference type="SAM" id="MobiDB-lite"/>
    </source>
</evidence>
<feature type="compositionally biased region" description="Low complexity" evidence="1">
    <location>
        <begin position="64"/>
        <end position="81"/>
    </location>
</feature>
<keyword evidence="3" id="KW-1185">Reference proteome</keyword>
<evidence type="ECO:0000313" key="2">
    <source>
        <dbReference type="EMBL" id="GAA4227261.1"/>
    </source>
</evidence>
<reference evidence="3" key="1">
    <citation type="journal article" date="2019" name="Int. J. Syst. Evol. Microbiol.">
        <title>The Global Catalogue of Microorganisms (GCM) 10K type strain sequencing project: providing services to taxonomists for standard genome sequencing and annotation.</title>
        <authorList>
            <consortium name="The Broad Institute Genomics Platform"/>
            <consortium name="The Broad Institute Genome Sequencing Center for Infectious Disease"/>
            <person name="Wu L."/>
            <person name="Ma J."/>
        </authorList>
    </citation>
    <scope>NUCLEOTIDE SEQUENCE [LARGE SCALE GENOMIC DNA]</scope>
    <source>
        <strain evidence="3">JCM 17440</strain>
    </source>
</reference>
<evidence type="ECO:0000313" key="3">
    <source>
        <dbReference type="Proteomes" id="UP001501710"/>
    </source>
</evidence>
<organism evidence="2 3">
    <name type="scientific">Actinomadura meridiana</name>
    <dbReference type="NCBI Taxonomy" id="559626"/>
    <lineage>
        <taxon>Bacteria</taxon>
        <taxon>Bacillati</taxon>
        <taxon>Actinomycetota</taxon>
        <taxon>Actinomycetes</taxon>
        <taxon>Streptosporangiales</taxon>
        <taxon>Thermomonosporaceae</taxon>
        <taxon>Actinomadura</taxon>
    </lineage>
</organism>
<dbReference type="Proteomes" id="UP001501710">
    <property type="component" value="Unassembled WGS sequence"/>
</dbReference>
<name>A0ABP8BV58_9ACTN</name>
<gene>
    <name evidence="2" type="ORF">GCM10022254_14520</name>
</gene>